<evidence type="ECO:0000259" key="2">
    <source>
        <dbReference type="Pfam" id="PF00857"/>
    </source>
</evidence>
<keyword evidence="4" id="KW-1185">Reference proteome</keyword>
<dbReference type="SUPFAM" id="SSF52499">
    <property type="entry name" value="Isochorismatase-like hydrolases"/>
    <property type="match status" value="1"/>
</dbReference>
<dbReference type="PANTHER" id="PTHR14119">
    <property type="entry name" value="HYDROLASE"/>
    <property type="match status" value="1"/>
</dbReference>
<sequence length="236" mass="26172">MAAAVRRLSECLRQQASARHVLTAPRGSEPRALVRSTRPLAASGSDEHRSICDLQEKFRPAIWEFSKVLATTQKMLRASQIMRFPVLATTQNRARLGETCSELRLDAPDGIQTKVHVDKTLFSMLTPEVRAVLTQKHECIIVGIESHICVTQTALELLREGHKVYVLADGVSSCNKEEVPIALARLRHEGVVVTTSESLLFELISDAAIPEFKEMAKLVKETKESTSQALQTLCKT</sequence>
<dbReference type="EMBL" id="JAKEKT020000003">
    <property type="protein sequence ID" value="KAL1650791.1"/>
    <property type="molecule type" value="Genomic_DNA"/>
</dbReference>
<proteinExistence type="inferred from homology"/>
<evidence type="ECO:0000313" key="3">
    <source>
        <dbReference type="EMBL" id="KAL1650791.1"/>
    </source>
</evidence>
<comment type="caution">
    <text evidence="3">The sequence shown here is derived from an EMBL/GenBank/DDBJ whole genome shotgun (WGS) entry which is preliminary data.</text>
</comment>
<dbReference type="InterPro" id="IPR000868">
    <property type="entry name" value="Isochorismatase-like_dom"/>
</dbReference>
<accession>A0ABR3U4V9</accession>
<dbReference type="PANTHER" id="PTHR14119:SF3">
    <property type="entry name" value="ISOCHORISMATASE DOMAIN-CONTAINING PROTEIN 2"/>
    <property type="match status" value="1"/>
</dbReference>
<gene>
    <name evidence="3" type="ORF">SLS58_000910</name>
</gene>
<reference evidence="3 4" key="1">
    <citation type="journal article" date="2023" name="Plant Dis.">
        <title>First Report of Diplodia intermedia Causing Canker and Dieback Diseases on Apple Trees in Canada.</title>
        <authorList>
            <person name="Ellouze W."/>
            <person name="Ilyukhin E."/>
            <person name="Sulman M."/>
            <person name="Ali S."/>
        </authorList>
    </citation>
    <scope>NUCLEOTIDE SEQUENCE [LARGE SCALE GENOMIC DNA]</scope>
    <source>
        <strain evidence="3 4">M45-28</strain>
    </source>
</reference>
<dbReference type="Gene3D" id="3.40.50.850">
    <property type="entry name" value="Isochorismatase-like"/>
    <property type="match status" value="1"/>
</dbReference>
<evidence type="ECO:0000256" key="1">
    <source>
        <dbReference type="ARBA" id="ARBA00006336"/>
    </source>
</evidence>
<dbReference type="InterPro" id="IPR050993">
    <property type="entry name" value="Isochorismatase_domain"/>
</dbReference>
<protein>
    <recommendedName>
        <fullName evidence="2">Isochorismatase-like domain-containing protein</fullName>
    </recommendedName>
</protein>
<name>A0ABR3U4V9_9PEZI</name>
<dbReference type="InterPro" id="IPR036380">
    <property type="entry name" value="Isochorismatase-like_sf"/>
</dbReference>
<dbReference type="Proteomes" id="UP001521184">
    <property type="component" value="Unassembled WGS sequence"/>
</dbReference>
<feature type="domain" description="Isochorismatase-like" evidence="2">
    <location>
        <begin position="51"/>
        <end position="197"/>
    </location>
</feature>
<organism evidence="3 4">
    <name type="scientific">Diplodia intermedia</name>
    <dbReference type="NCBI Taxonomy" id="856260"/>
    <lineage>
        <taxon>Eukaryota</taxon>
        <taxon>Fungi</taxon>
        <taxon>Dikarya</taxon>
        <taxon>Ascomycota</taxon>
        <taxon>Pezizomycotina</taxon>
        <taxon>Dothideomycetes</taxon>
        <taxon>Dothideomycetes incertae sedis</taxon>
        <taxon>Botryosphaeriales</taxon>
        <taxon>Botryosphaeriaceae</taxon>
        <taxon>Diplodia</taxon>
    </lineage>
</organism>
<dbReference type="Pfam" id="PF00857">
    <property type="entry name" value="Isochorismatase"/>
    <property type="match status" value="1"/>
</dbReference>
<evidence type="ECO:0000313" key="4">
    <source>
        <dbReference type="Proteomes" id="UP001521184"/>
    </source>
</evidence>
<comment type="similarity">
    <text evidence="1">Belongs to the isochorismatase family.</text>
</comment>